<evidence type="ECO:0000256" key="1">
    <source>
        <dbReference type="ARBA" id="ARBA00010515"/>
    </source>
</evidence>
<dbReference type="RefSeq" id="WP_196985929.1">
    <property type="nucleotide sequence ID" value="NZ_JADWYS010000001.1"/>
</dbReference>
<feature type="active site" evidence="3">
    <location>
        <position position="147"/>
    </location>
</feature>
<comment type="caution">
    <text evidence="5">The sequence shown here is derived from an EMBL/GenBank/DDBJ whole genome shotgun (WGS) entry which is preliminary data.</text>
</comment>
<dbReference type="PANTHER" id="PTHR48081:SF30">
    <property type="entry name" value="ACETYL-HYDROLASE LIPR-RELATED"/>
    <property type="match status" value="1"/>
</dbReference>
<dbReference type="InterPro" id="IPR050300">
    <property type="entry name" value="GDXG_lipolytic_enzyme"/>
</dbReference>
<feature type="domain" description="Alpha/beta hydrolase fold-3" evidence="4">
    <location>
        <begin position="73"/>
        <end position="278"/>
    </location>
</feature>
<comment type="similarity">
    <text evidence="1">Belongs to the 'GDXG' lipolytic enzyme family.</text>
</comment>
<dbReference type="SUPFAM" id="SSF53474">
    <property type="entry name" value="alpha/beta-Hydrolases"/>
    <property type="match status" value="1"/>
</dbReference>
<dbReference type="EMBL" id="JADWYS010000001">
    <property type="protein sequence ID" value="MBG9388050.1"/>
    <property type="molecule type" value="Genomic_DNA"/>
</dbReference>
<proteinExistence type="inferred from homology"/>
<dbReference type="PANTHER" id="PTHR48081">
    <property type="entry name" value="AB HYDROLASE SUPERFAMILY PROTEIN C4A8.06C"/>
    <property type="match status" value="1"/>
</dbReference>
<dbReference type="InterPro" id="IPR033140">
    <property type="entry name" value="Lipase_GDXG_put_SER_AS"/>
</dbReference>
<dbReference type="GO" id="GO:0004806">
    <property type="term" value="F:triacylglycerol lipase activity"/>
    <property type="evidence" value="ECO:0007669"/>
    <property type="project" value="TreeGrafter"/>
</dbReference>
<evidence type="ECO:0000313" key="6">
    <source>
        <dbReference type="Proteomes" id="UP000651050"/>
    </source>
</evidence>
<evidence type="ECO:0000256" key="2">
    <source>
        <dbReference type="ARBA" id="ARBA00022801"/>
    </source>
</evidence>
<sequence>MSETSSSAAVDEVIARVKAVYGKWRRDTPVAQMRADWDALFSAGGDARVEPVDAAGVPCQWVAAPGVRTDRAIVYLHGGGFQVGSLASHRELMAELSAASGVRVLGVGYRLAPEHRYPAALDDTLAALGWLRSQGFAAKDIALAGDSAGGGLALSALLSLQARGEALPAAAFLMSAWTDLTAAGASYETRAAADPIHQRPMIVMMARNYLGAGAEANDPLASPLMASPAQLRALPPLLLQVGDRETVLSDSEDFARKVREAGGQAECQAWPGMIHVFQQFPGELAQARQALAGGGQFLAAHLGAAPSRKTHP</sequence>
<dbReference type="Gene3D" id="3.40.50.1820">
    <property type="entry name" value="alpha/beta hydrolase"/>
    <property type="match status" value="1"/>
</dbReference>
<dbReference type="PROSITE" id="PS01173">
    <property type="entry name" value="LIPASE_GDXG_HIS"/>
    <property type="match status" value="1"/>
</dbReference>
<dbReference type="Pfam" id="PF07859">
    <property type="entry name" value="Abhydrolase_3"/>
    <property type="match status" value="1"/>
</dbReference>
<evidence type="ECO:0000313" key="5">
    <source>
        <dbReference type="EMBL" id="MBG9388050.1"/>
    </source>
</evidence>
<dbReference type="PROSITE" id="PS01174">
    <property type="entry name" value="LIPASE_GDXG_SER"/>
    <property type="match status" value="1"/>
</dbReference>
<keyword evidence="2 5" id="KW-0378">Hydrolase</keyword>
<keyword evidence="6" id="KW-1185">Reference proteome</keyword>
<dbReference type="InterPro" id="IPR013094">
    <property type="entry name" value="AB_hydrolase_3"/>
</dbReference>
<dbReference type="InterPro" id="IPR002168">
    <property type="entry name" value="Lipase_GDXG_HIS_AS"/>
</dbReference>
<name>A0A931H3Z4_9BURK</name>
<organism evidence="5 6">
    <name type="scientific">Caenimonas aquaedulcis</name>
    <dbReference type="NCBI Taxonomy" id="2793270"/>
    <lineage>
        <taxon>Bacteria</taxon>
        <taxon>Pseudomonadati</taxon>
        <taxon>Pseudomonadota</taxon>
        <taxon>Betaproteobacteria</taxon>
        <taxon>Burkholderiales</taxon>
        <taxon>Comamonadaceae</taxon>
        <taxon>Caenimonas</taxon>
    </lineage>
</organism>
<gene>
    <name evidence="5" type="ORF">I5803_08465</name>
</gene>
<dbReference type="AlphaFoldDB" id="A0A931H3Z4"/>
<protein>
    <submittedName>
        <fullName evidence="5">Alpha/beta hydrolase</fullName>
    </submittedName>
</protein>
<accession>A0A931H3Z4</accession>
<dbReference type="InterPro" id="IPR029058">
    <property type="entry name" value="AB_hydrolase_fold"/>
</dbReference>
<dbReference type="Proteomes" id="UP000651050">
    <property type="component" value="Unassembled WGS sequence"/>
</dbReference>
<evidence type="ECO:0000259" key="4">
    <source>
        <dbReference type="Pfam" id="PF07859"/>
    </source>
</evidence>
<reference evidence="5" key="1">
    <citation type="submission" date="2020-11" db="EMBL/GenBank/DDBJ databases">
        <title>Bacterial whole genome sequence for Caenimonas sp. DR4.4.</title>
        <authorList>
            <person name="Le V."/>
            <person name="Ko S.-R."/>
            <person name="Ahn C.-Y."/>
            <person name="Oh H.-M."/>
        </authorList>
    </citation>
    <scope>NUCLEOTIDE SEQUENCE</scope>
    <source>
        <strain evidence="5">DR4.4</strain>
    </source>
</reference>
<evidence type="ECO:0000256" key="3">
    <source>
        <dbReference type="PROSITE-ProRule" id="PRU10038"/>
    </source>
</evidence>